<evidence type="ECO:0000256" key="1">
    <source>
        <dbReference type="SAM" id="MobiDB-lite"/>
    </source>
</evidence>
<protein>
    <recommendedName>
        <fullName evidence="4">Protein kinase domain-containing protein</fullName>
    </recommendedName>
</protein>
<dbReference type="OrthoDB" id="2521594at2759"/>
<dbReference type="InParanoid" id="A0A0C3FKM2"/>
<dbReference type="Proteomes" id="UP000054166">
    <property type="component" value="Unassembled WGS sequence"/>
</dbReference>
<name>A0A0C3FKM2_PILCF</name>
<dbReference type="EMBL" id="KN833003">
    <property type="protein sequence ID" value="KIM80514.1"/>
    <property type="molecule type" value="Genomic_DNA"/>
</dbReference>
<evidence type="ECO:0000313" key="3">
    <source>
        <dbReference type="Proteomes" id="UP000054166"/>
    </source>
</evidence>
<accession>A0A0C3FKM2</accession>
<organism evidence="2 3">
    <name type="scientific">Piloderma croceum (strain F 1598)</name>
    <dbReference type="NCBI Taxonomy" id="765440"/>
    <lineage>
        <taxon>Eukaryota</taxon>
        <taxon>Fungi</taxon>
        <taxon>Dikarya</taxon>
        <taxon>Basidiomycota</taxon>
        <taxon>Agaricomycotina</taxon>
        <taxon>Agaricomycetes</taxon>
        <taxon>Agaricomycetidae</taxon>
        <taxon>Atheliales</taxon>
        <taxon>Atheliaceae</taxon>
        <taxon>Piloderma</taxon>
    </lineage>
</organism>
<evidence type="ECO:0000313" key="2">
    <source>
        <dbReference type="EMBL" id="KIM80514.1"/>
    </source>
</evidence>
<feature type="region of interest" description="Disordered" evidence="1">
    <location>
        <begin position="1"/>
        <end position="26"/>
    </location>
</feature>
<dbReference type="AlphaFoldDB" id="A0A0C3FKM2"/>
<sequence>MSGSLSAFTQDPYMTHEEPTHEPLNLLPPQVVKPVPRLLGLSFDIVECIKHSRHQDGVFKVKAEIGGRRQDAILKLFHVDDPPFGFRYRSGKALFDAECRAYANLMHYGLCDDGLVPRCYGFADFPDWNIGRCAPHLMPNQPDHWAFFRNDVRSPMALFLEYFPNMKHVGFYNLTVGVANAALSILTRIHEAQILHYDFVPRNILVSPSGRVVIVCPTPYSYFLCLVSFTYDPRLILAKYTFIQPIRLLSVVQLAVS</sequence>
<evidence type="ECO:0008006" key="4">
    <source>
        <dbReference type="Google" id="ProtNLM"/>
    </source>
</evidence>
<dbReference type="SUPFAM" id="SSF56112">
    <property type="entry name" value="Protein kinase-like (PK-like)"/>
    <property type="match status" value="1"/>
</dbReference>
<gene>
    <name evidence="2" type="ORF">PILCRDRAFT_525289</name>
</gene>
<reference evidence="3" key="2">
    <citation type="submission" date="2015-01" db="EMBL/GenBank/DDBJ databases">
        <title>Evolutionary Origins and Diversification of the Mycorrhizal Mutualists.</title>
        <authorList>
            <consortium name="DOE Joint Genome Institute"/>
            <consortium name="Mycorrhizal Genomics Consortium"/>
            <person name="Kohler A."/>
            <person name="Kuo A."/>
            <person name="Nagy L.G."/>
            <person name="Floudas D."/>
            <person name="Copeland A."/>
            <person name="Barry K.W."/>
            <person name="Cichocki N."/>
            <person name="Veneault-Fourrey C."/>
            <person name="LaButti K."/>
            <person name="Lindquist E.A."/>
            <person name="Lipzen A."/>
            <person name="Lundell T."/>
            <person name="Morin E."/>
            <person name="Murat C."/>
            <person name="Riley R."/>
            <person name="Ohm R."/>
            <person name="Sun H."/>
            <person name="Tunlid A."/>
            <person name="Henrissat B."/>
            <person name="Grigoriev I.V."/>
            <person name="Hibbett D.S."/>
            <person name="Martin F."/>
        </authorList>
    </citation>
    <scope>NUCLEOTIDE SEQUENCE [LARGE SCALE GENOMIC DNA]</scope>
    <source>
        <strain evidence="3">F 1598</strain>
    </source>
</reference>
<reference evidence="2 3" key="1">
    <citation type="submission" date="2014-04" db="EMBL/GenBank/DDBJ databases">
        <authorList>
            <consortium name="DOE Joint Genome Institute"/>
            <person name="Kuo A."/>
            <person name="Tarkka M."/>
            <person name="Buscot F."/>
            <person name="Kohler A."/>
            <person name="Nagy L.G."/>
            <person name="Floudas D."/>
            <person name="Copeland A."/>
            <person name="Barry K.W."/>
            <person name="Cichocki N."/>
            <person name="Veneault-Fourrey C."/>
            <person name="LaButti K."/>
            <person name="Lindquist E.A."/>
            <person name="Lipzen A."/>
            <person name="Lundell T."/>
            <person name="Morin E."/>
            <person name="Murat C."/>
            <person name="Sun H."/>
            <person name="Tunlid A."/>
            <person name="Henrissat B."/>
            <person name="Grigoriev I.V."/>
            <person name="Hibbett D.S."/>
            <person name="Martin F."/>
            <person name="Nordberg H.P."/>
            <person name="Cantor M.N."/>
            <person name="Hua S.X."/>
        </authorList>
    </citation>
    <scope>NUCLEOTIDE SEQUENCE [LARGE SCALE GENOMIC DNA]</scope>
    <source>
        <strain evidence="2 3">F 1598</strain>
    </source>
</reference>
<dbReference type="HOGENOM" id="CLU_1082254_0_0_1"/>
<dbReference type="InterPro" id="IPR011009">
    <property type="entry name" value="Kinase-like_dom_sf"/>
</dbReference>
<keyword evidence="3" id="KW-1185">Reference proteome</keyword>
<proteinExistence type="predicted"/>